<dbReference type="AlphaFoldDB" id="B7PFF1"/>
<feature type="region of interest" description="Disordered" evidence="1">
    <location>
        <begin position="17"/>
        <end position="54"/>
    </location>
</feature>
<accession>B7PFF1</accession>
<dbReference type="EnsemblMetazoa" id="ISCW003761-RA">
    <property type="protein sequence ID" value="ISCW003761-PA"/>
    <property type="gene ID" value="ISCW003761"/>
</dbReference>
<evidence type="ECO:0000256" key="1">
    <source>
        <dbReference type="SAM" id="MobiDB-lite"/>
    </source>
</evidence>
<evidence type="ECO:0000313" key="4">
    <source>
        <dbReference type="Proteomes" id="UP000001555"/>
    </source>
</evidence>
<dbReference type="InParanoid" id="B7PFF1"/>
<evidence type="ECO:0000313" key="2">
    <source>
        <dbReference type="EMBL" id="EEC05323.1"/>
    </source>
</evidence>
<dbReference type="HOGENOM" id="CLU_2443272_0_0_1"/>
<proteinExistence type="predicted"/>
<dbReference type="PaxDb" id="6945-B7PFF1"/>
<organism>
    <name type="scientific">Ixodes scapularis</name>
    <name type="common">Black-legged tick</name>
    <name type="synonym">Deer tick</name>
    <dbReference type="NCBI Taxonomy" id="6945"/>
    <lineage>
        <taxon>Eukaryota</taxon>
        <taxon>Metazoa</taxon>
        <taxon>Ecdysozoa</taxon>
        <taxon>Arthropoda</taxon>
        <taxon>Chelicerata</taxon>
        <taxon>Arachnida</taxon>
        <taxon>Acari</taxon>
        <taxon>Parasitiformes</taxon>
        <taxon>Ixodida</taxon>
        <taxon>Ixodoidea</taxon>
        <taxon>Ixodidae</taxon>
        <taxon>Ixodinae</taxon>
        <taxon>Ixodes</taxon>
    </lineage>
</organism>
<gene>
    <name evidence="2" type="ORF">IscW_ISCW003761</name>
</gene>
<sequence length="90" mass="9934">MLRKRAADKRNRELFSGYRRSFSQTSATSYHDGHNLRKKRNKKPCAQKPRIASTEGLRDLQAGVLGGATTSDSGEVFVAPGTGTIARLRE</sequence>
<keyword evidence="4" id="KW-1185">Reference proteome</keyword>
<name>B7PFF1_IXOSC</name>
<evidence type="ECO:0000313" key="3">
    <source>
        <dbReference type="EnsemblMetazoa" id="ISCW003761-PA"/>
    </source>
</evidence>
<protein>
    <submittedName>
        <fullName evidence="2 3">Uncharacterized protein</fullName>
    </submittedName>
</protein>
<reference evidence="2 4" key="1">
    <citation type="submission" date="2008-03" db="EMBL/GenBank/DDBJ databases">
        <title>Annotation of Ixodes scapularis.</title>
        <authorList>
            <consortium name="Ixodes scapularis Genome Project Consortium"/>
            <person name="Caler E."/>
            <person name="Hannick L.I."/>
            <person name="Bidwell S."/>
            <person name="Joardar V."/>
            <person name="Thiagarajan M."/>
            <person name="Amedeo P."/>
            <person name="Galinsky K.J."/>
            <person name="Schobel S."/>
            <person name="Inman J."/>
            <person name="Hostetler J."/>
            <person name="Miller J."/>
            <person name="Hammond M."/>
            <person name="Megy K."/>
            <person name="Lawson D."/>
            <person name="Kodira C."/>
            <person name="Sutton G."/>
            <person name="Meyer J."/>
            <person name="Hill C.A."/>
            <person name="Birren B."/>
            <person name="Nene V."/>
            <person name="Collins F."/>
            <person name="Alarcon-Chaidez F."/>
            <person name="Wikel S."/>
            <person name="Strausberg R."/>
        </authorList>
    </citation>
    <scope>NUCLEOTIDE SEQUENCE [LARGE SCALE GENOMIC DNA]</scope>
    <source>
        <strain evidence="4">Wikel</strain>
        <strain evidence="2">Wikel colony</strain>
    </source>
</reference>
<reference evidence="3" key="2">
    <citation type="submission" date="2020-05" db="UniProtKB">
        <authorList>
            <consortium name="EnsemblMetazoa"/>
        </authorList>
    </citation>
    <scope>IDENTIFICATION</scope>
    <source>
        <strain evidence="3">wikel</strain>
    </source>
</reference>
<dbReference type="EMBL" id="DS702116">
    <property type="protein sequence ID" value="EEC05323.1"/>
    <property type="molecule type" value="Genomic_DNA"/>
</dbReference>
<dbReference type="EMBL" id="ABJB010010227">
    <property type="status" value="NOT_ANNOTATED_CDS"/>
    <property type="molecule type" value="Genomic_DNA"/>
</dbReference>
<dbReference type="VEuPathDB" id="VectorBase:ISCI003761"/>
<dbReference type="VEuPathDB" id="VectorBase:ISCW003761"/>
<dbReference type="Proteomes" id="UP000001555">
    <property type="component" value="Unassembled WGS sequence"/>
</dbReference>
<feature type="compositionally biased region" description="Basic residues" evidence="1">
    <location>
        <begin position="36"/>
        <end position="45"/>
    </location>
</feature>